<name>A0A420Y6G3_9PEZI</name>
<dbReference type="SUPFAM" id="SSF48403">
    <property type="entry name" value="Ankyrin repeat"/>
    <property type="match status" value="1"/>
</dbReference>
<proteinExistence type="predicted"/>
<dbReference type="EMBL" id="QVQW01000042">
    <property type="protein sequence ID" value="RKU43474.1"/>
    <property type="molecule type" value="Genomic_DNA"/>
</dbReference>
<evidence type="ECO:0000313" key="2">
    <source>
        <dbReference type="Proteomes" id="UP000275385"/>
    </source>
</evidence>
<protein>
    <submittedName>
        <fullName evidence="1">Uncharacterized protein</fullName>
    </submittedName>
</protein>
<accession>A0A420Y6G3</accession>
<reference evidence="1 2" key="1">
    <citation type="submission" date="2018-08" db="EMBL/GenBank/DDBJ databases">
        <title>Draft genome of the lignicolous fungus Coniochaeta pulveracea.</title>
        <authorList>
            <person name="Borstlap C.J."/>
            <person name="De Witt R.N."/>
            <person name="Botha A."/>
            <person name="Volschenk H."/>
        </authorList>
    </citation>
    <scope>NUCLEOTIDE SEQUENCE [LARGE SCALE GENOMIC DNA]</scope>
    <source>
        <strain evidence="1 2">CAB683</strain>
    </source>
</reference>
<dbReference type="OrthoDB" id="4795535at2759"/>
<dbReference type="Gene3D" id="1.25.40.20">
    <property type="entry name" value="Ankyrin repeat-containing domain"/>
    <property type="match status" value="1"/>
</dbReference>
<gene>
    <name evidence="1" type="ORF">DL546_002365</name>
</gene>
<sequence>MPYYPKPVPPVPKPTLPLPVDSSRLLIGDDTQTLLARAKTDDGSHLEPTVLLNAIDPTTGDSALHRAAAVGNYAFMEAATGFGKNLWSSPRRLGLRWVLLTHQNLAGDTALHTAAKAGNMKGVKSVYRLFWSSSSHDPDEDDDHETWSPEDAAENWVWERDEGDGLVALDFICMKNKAGRDAATEARAAGHDDIATLLDRVAGNLDSSGKRADEGYLREARRTALAQNYYRDDETHDVHV</sequence>
<comment type="caution">
    <text evidence="1">The sequence shown here is derived from an EMBL/GenBank/DDBJ whole genome shotgun (WGS) entry which is preliminary data.</text>
</comment>
<organism evidence="1 2">
    <name type="scientific">Coniochaeta pulveracea</name>
    <dbReference type="NCBI Taxonomy" id="177199"/>
    <lineage>
        <taxon>Eukaryota</taxon>
        <taxon>Fungi</taxon>
        <taxon>Dikarya</taxon>
        <taxon>Ascomycota</taxon>
        <taxon>Pezizomycotina</taxon>
        <taxon>Sordariomycetes</taxon>
        <taxon>Sordariomycetidae</taxon>
        <taxon>Coniochaetales</taxon>
        <taxon>Coniochaetaceae</taxon>
        <taxon>Coniochaeta</taxon>
    </lineage>
</organism>
<evidence type="ECO:0000313" key="1">
    <source>
        <dbReference type="EMBL" id="RKU43474.1"/>
    </source>
</evidence>
<dbReference type="InterPro" id="IPR036770">
    <property type="entry name" value="Ankyrin_rpt-contain_sf"/>
</dbReference>
<keyword evidence="2" id="KW-1185">Reference proteome</keyword>
<dbReference type="Proteomes" id="UP000275385">
    <property type="component" value="Unassembled WGS sequence"/>
</dbReference>
<dbReference type="AlphaFoldDB" id="A0A420Y6G3"/>